<proteinExistence type="predicted"/>
<evidence type="ECO:0000256" key="1">
    <source>
        <dbReference type="SAM" id="MobiDB-lite"/>
    </source>
</evidence>
<keyword evidence="2" id="KW-1185">Reference proteome</keyword>
<dbReference type="AlphaFoldDB" id="A0A915KXT6"/>
<feature type="region of interest" description="Disordered" evidence="1">
    <location>
        <begin position="1"/>
        <end position="32"/>
    </location>
</feature>
<sequence length="87" mass="9973">MTKLARQPKQEAAIGGRILRETRPPATPMEWPQKPYLKRKKHDLVKPFNEVTCTVVQDHQCCLWPVLTSLCSNNGITNFNFSADEFT</sequence>
<dbReference type="WBParaSite" id="nRc.2.0.1.t43289-RA">
    <property type="protein sequence ID" value="nRc.2.0.1.t43289-RA"/>
    <property type="gene ID" value="nRc.2.0.1.g43289"/>
</dbReference>
<protein>
    <submittedName>
        <fullName evidence="3">Uncharacterized protein</fullName>
    </submittedName>
</protein>
<name>A0A915KXT6_ROMCU</name>
<organism evidence="2 3">
    <name type="scientific">Romanomermis culicivorax</name>
    <name type="common">Nematode worm</name>
    <dbReference type="NCBI Taxonomy" id="13658"/>
    <lineage>
        <taxon>Eukaryota</taxon>
        <taxon>Metazoa</taxon>
        <taxon>Ecdysozoa</taxon>
        <taxon>Nematoda</taxon>
        <taxon>Enoplea</taxon>
        <taxon>Dorylaimia</taxon>
        <taxon>Mermithida</taxon>
        <taxon>Mermithoidea</taxon>
        <taxon>Mermithidae</taxon>
        <taxon>Romanomermis</taxon>
    </lineage>
</organism>
<evidence type="ECO:0000313" key="2">
    <source>
        <dbReference type="Proteomes" id="UP000887565"/>
    </source>
</evidence>
<evidence type="ECO:0000313" key="3">
    <source>
        <dbReference type="WBParaSite" id="nRc.2.0.1.t43289-RA"/>
    </source>
</evidence>
<dbReference type="Proteomes" id="UP000887565">
    <property type="component" value="Unplaced"/>
</dbReference>
<reference evidence="3" key="1">
    <citation type="submission" date="2022-11" db="UniProtKB">
        <authorList>
            <consortium name="WormBaseParasite"/>
        </authorList>
    </citation>
    <scope>IDENTIFICATION</scope>
</reference>
<accession>A0A915KXT6</accession>